<proteinExistence type="predicted"/>
<gene>
    <name evidence="1" type="ORF">CLV39_0687</name>
</gene>
<keyword evidence="2" id="KW-1185">Reference proteome</keyword>
<reference evidence="1 2" key="1">
    <citation type="submission" date="2018-10" db="EMBL/GenBank/DDBJ databases">
        <title>Genomic Encyclopedia of Archaeal and Bacterial Type Strains, Phase II (KMG-II): from individual species to whole genera.</title>
        <authorList>
            <person name="Goeker M."/>
        </authorList>
    </citation>
    <scope>NUCLEOTIDE SEQUENCE [LARGE SCALE GENOMIC DNA]</scope>
    <source>
        <strain evidence="1 2">VM1</strain>
    </source>
</reference>
<accession>A0A3M0BKS0</accession>
<dbReference type="OrthoDB" id="15103at2"/>
<dbReference type="SUPFAM" id="SSF75169">
    <property type="entry name" value="DsrEFH-like"/>
    <property type="match status" value="1"/>
</dbReference>
<evidence type="ECO:0000313" key="1">
    <source>
        <dbReference type="EMBL" id="RMA97034.1"/>
    </source>
</evidence>
<dbReference type="Proteomes" id="UP000280842">
    <property type="component" value="Unassembled WGS sequence"/>
</dbReference>
<dbReference type="InterPro" id="IPR027396">
    <property type="entry name" value="DsrEFH-like"/>
</dbReference>
<dbReference type="RefSeq" id="WP_121922828.1">
    <property type="nucleotide sequence ID" value="NZ_REFO01000011.1"/>
</dbReference>
<comment type="caution">
    <text evidence="1">The sequence shown here is derived from an EMBL/GenBank/DDBJ whole genome shotgun (WGS) entry which is preliminary data.</text>
</comment>
<evidence type="ECO:0000313" key="2">
    <source>
        <dbReference type="Proteomes" id="UP000280842"/>
    </source>
</evidence>
<protein>
    <submittedName>
        <fullName evidence="1">tRNA 2-thiouridine synthesizing protein B</fullName>
    </submittedName>
</protein>
<organism evidence="1 2">
    <name type="scientific">Hydrogenothermus marinus</name>
    <dbReference type="NCBI Taxonomy" id="133270"/>
    <lineage>
        <taxon>Bacteria</taxon>
        <taxon>Pseudomonadati</taxon>
        <taxon>Aquificota</taxon>
        <taxon>Aquificia</taxon>
        <taxon>Aquificales</taxon>
        <taxon>Hydrogenothermaceae</taxon>
        <taxon>Hydrogenothermus</taxon>
    </lineage>
</organism>
<sequence length="80" mass="9368">MVNTVWLIKRPADFPEADLLEDNDMIILIQDAVLRIPSIENWLACEEDVKARNIKFPEDKLISYEDIIDIIEKAEKVIVW</sequence>
<dbReference type="AlphaFoldDB" id="A0A3M0BKS0"/>
<name>A0A3M0BKS0_9AQUI</name>
<dbReference type="Gene3D" id="3.40.1260.10">
    <property type="entry name" value="DsrEFH-like"/>
    <property type="match status" value="1"/>
</dbReference>
<dbReference type="EMBL" id="REFO01000011">
    <property type="protein sequence ID" value="RMA97034.1"/>
    <property type="molecule type" value="Genomic_DNA"/>
</dbReference>